<dbReference type="GO" id="GO:0005524">
    <property type="term" value="F:ATP binding"/>
    <property type="evidence" value="ECO:0007669"/>
    <property type="project" value="UniProtKB-KW"/>
</dbReference>
<evidence type="ECO:0000256" key="4">
    <source>
        <dbReference type="ARBA" id="ARBA00022475"/>
    </source>
</evidence>
<dbReference type="Pfam" id="PF01627">
    <property type="entry name" value="Hpt"/>
    <property type="match status" value="1"/>
</dbReference>
<dbReference type="FunFam" id="3.30.565.10:FF:000010">
    <property type="entry name" value="Sensor histidine kinase RcsC"/>
    <property type="match status" value="1"/>
</dbReference>
<keyword evidence="11 20" id="KW-1133">Transmembrane helix</keyword>
<feature type="modified residue" description="Phosphohistidine" evidence="17">
    <location>
        <position position="641"/>
    </location>
</feature>
<feature type="domain" description="Response regulatory" evidence="22">
    <location>
        <begin position="451"/>
        <end position="569"/>
    </location>
</feature>
<evidence type="ECO:0000259" key="23">
    <source>
        <dbReference type="PROSITE" id="PS50894"/>
    </source>
</evidence>
<dbReference type="PROSITE" id="PS50110">
    <property type="entry name" value="RESPONSE_REGULATORY"/>
    <property type="match status" value="1"/>
</dbReference>
<dbReference type="Proteomes" id="UP000190061">
    <property type="component" value="Unassembled WGS sequence"/>
</dbReference>
<feature type="region of interest" description="Disordered" evidence="19">
    <location>
        <begin position="693"/>
        <end position="717"/>
    </location>
</feature>
<dbReference type="Pfam" id="PF00072">
    <property type="entry name" value="Response_reg"/>
    <property type="match status" value="1"/>
</dbReference>
<dbReference type="GO" id="GO:0000155">
    <property type="term" value="F:phosphorelay sensor kinase activity"/>
    <property type="evidence" value="ECO:0007669"/>
    <property type="project" value="InterPro"/>
</dbReference>
<comment type="catalytic activity">
    <reaction evidence="1">
        <text>ATP + protein L-histidine = ADP + protein N-phospho-L-histidine.</text>
        <dbReference type="EC" id="2.7.13.3"/>
    </reaction>
</comment>
<evidence type="ECO:0000256" key="3">
    <source>
        <dbReference type="ARBA" id="ARBA00012438"/>
    </source>
</evidence>
<dbReference type="AlphaFoldDB" id="A0A1T4M9W0"/>
<evidence type="ECO:0000256" key="12">
    <source>
        <dbReference type="ARBA" id="ARBA00023012"/>
    </source>
</evidence>
<evidence type="ECO:0000256" key="7">
    <source>
        <dbReference type="ARBA" id="ARBA00022692"/>
    </source>
</evidence>
<dbReference type="Pfam" id="PF00512">
    <property type="entry name" value="HisKA"/>
    <property type="match status" value="1"/>
</dbReference>
<feature type="transmembrane region" description="Helical" evidence="20">
    <location>
        <begin position="51"/>
        <end position="71"/>
    </location>
</feature>
<keyword evidence="7 20" id="KW-0812">Transmembrane</keyword>
<proteinExistence type="predicted"/>
<evidence type="ECO:0000256" key="13">
    <source>
        <dbReference type="ARBA" id="ARBA00023026"/>
    </source>
</evidence>
<keyword evidence="9 24" id="KW-0418">Kinase</keyword>
<evidence type="ECO:0000256" key="5">
    <source>
        <dbReference type="ARBA" id="ARBA00022553"/>
    </source>
</evidence>
<gene>
    <name evidence="24" type="ORF">SAMN02745674_00336</name>
</gene>
<dbReference type="InterPro" id="IPR003594">
    <property type="entry name" value="HATPase_dom"/>
</dbReference>
<evidence type="ECO:0000256" key="10">
    <source>
        <dbReference type="ARBA" id="ARBA00022840"/>
    </source>
</evidence>
<feature type="domain" description="HPt" evidence="23">
    <location>
        <begin position="602"/>
        <end position="699"/>
    </location>
</feature>
<organism evidence="24 25">
    <name type="scientific">Lysobacter spongiicola DSM 21749</name>
    <dbReference type="NCBI Taxonomy" id="1122188"/>
    <lineage>
        <taxon>Bacteria</taxon>
        <taxon>Pseudomonadati</taxon>
        <taxon>Pseudomonadota</taxon>
        <taxon>Gammaproteobacteria</taxon>
        <taxon>Lysobacterales</taxon>
        <taxon>Lysobacteraceae</taxon>
        <taxon>Novilysobacter</taxon>
    </lineage>
</organism>
<dbReference type="Gene3D" id="1.10.287.130">
    <property type="match status" value="1"/>
</dbReference>
<dbReference type="SUPFAM" id="SSF55874">
    <property type="entry name" value="ATPase domain of HSP90 chaperone/DNA topoisomerase II/histidine kinase"/>
    <property type="match status" value="1"/>
</dbReference>
<keyword evidence="14 20" id="KW-0472">Membrane</keyword>
<dbReference type="FunFam" id="1.10.287.130:FF:000002">
    <property type="entry name" value="Two-component osmosensing histidine kinase"/>
    <property type="match status" value="1"/>
</dbReference>
<dbReference type="PANTHER" id="PTHR45339:SF1">
    <property type="entry name" value="HYBRID SIGNAL TRANSDUCTION HISTIDINE KINASE J"/>
    <property type="match status" value="1"/>
</dbReference>
<reference evidence="24 25" key="1">
    <citation type="submission" date="2017-02" db="EMBL/GenBank/DDBJ databases">
        <authorList>
            <person name="Peterson S.W."/>
        </authorList>
    </citation>
    <scope>NUCLEOTIDE SEQUENCE [LARGE SCALE GENOMIC DNA]</scope>
    <source>
        <strain evidence="24 25">DSM 21749</strain>
    </source>
</reference>
<dbReference type="PANTHER" id="PTHR45339">
    <property type="entry name" value="HYBRID SIGNAL TRANSDUCTION HISTIDINE KINASE J"/>
    <property type="match status" value="1"/>
</dbReference>
<name>A0A1T4M9W0_9GAMM</name>
<dbReference type="Gene3D" id="3.40.50.2300">
    <property type="match status" value="1"/>
</dbReference>
<evidence type="ECO:0000313" key="25">
    <source>
        <dbReference type="Proteomes" id="UP000190061"/>
    </source>
</evidence>
<dbReference type="SMART" id="SM00387">
    <property type="entry name" value="HATPase_c"/>
    <property type="match status" value="1"/>
</dbReference>
<evidence type="ECO:0000256" key="19">
    <source>
        <dbReference type="SAM" id="MobiDB-lite"/>
    </source>
</evidence>
<dbReference type="InterPro" id="IPR008207">
    <property type="entry name" value="Sig_transdc_His_kin_Hpt_dom"/>
</dbReference>
<feature type="transmembrane region" description="Helical" evidence="20">
    <location>
        <begin position="123"/>
        <end position="145"/>
    </location>
</feature>
<keyword evidence="8" id="KW-0547">Nucleotide-binding</keyword>
<sequence length="717" mass="77362">MLATLKQRFSNRPDSEHGQAMVRLVIACLIVSYLAALRWAGADTQTNLTMLLVMLAEAVVGLGLLAAIAAWPGVSHVRRWIGMLADFSTLSILMLLDAMSLAPLYVIILWVAIGNGLRFGTTYLYTAASLGSAAFLAVVLGSPYWLAQPYLAGGLLIGLFAIPAYLSSLLHSLQVATQEAKRANEAKSRFLANMSHELRSPLNGIIGMAELIHGTRLNAEQREYAEVIHTSAQSLLLLVNDVLDISAIEAGKLQRKDADFNLQDLLQRLQKMLQPVAAAKGLALRVDCDPDVPVRLHGDGTHLTQILLNLTHNAVKFTEQGRVELTVAKVGALDEGGVRLRFSVRDTGIGVPQEDAERIFLAFEQADSGPTRRFGGTGLGTTIAKTLSHLLDGDIGLEANPGGGSHFWVELPLRVQQAAAGPVEVDEEEGDKVISFDDPFIRHRARMRSLRILIADDQSANRIVLTRILERAGHKVKAANDGEQALDLLAEEHFDLAVLDMHMPGLTGLDVIRQLRFMQVGDGKRTAAIILSADATVQASEASAEAGAEAFLTKPIVNSRLLETIADVLDSQKLPAAGVISDVAHPVAPAAVLEELAEMGLGDVFLRDFVAQCMKDASNCQAGLARAASDRDWSEVREIAHAMKGVAENLGARAMSERCAQLMRASDEALTNEQPRFVGDLAVMLAEAADTARREVERLSNKREPEASRERGAPDAS</sequence>
<dbReference type="SUPFAM" id="SSF52172">
    <property type="entry name" value="CheY-like"/>
    <property type="match status" value="1"/>
</dbReference>
<dbReference type="Gene3D" id="1.20.120.160">
    <property type="entry name" value="HPT domain"/>
    <property type="match status" value="1"/>
</dbReference>
<dbReference type="CDD" id="cd17546">
    <property type="entry name" value="REC_hyHK_CKI1_RcsC-like"/>
    <property type="match status" value="1"/>
</dbReference>
<comment type="subcellular location">
    <subcellularLocation>
        <location evidence="2">Cell inner membrane</location>
        <topology evidence="2">Multi-pass membrane protein</topology>
    </subcellularLocation>
</comment>
<dbReference type="PROSITE" id="PS50894">
    <property type="entry name" value="HPT"/>
    <property type="match status" value="1"/>
</dbReference>
<dbReference type="InterPro" id="IPR003661">
    <property type="entry name" value="HisK_dim/P_dom"/>
</dbReference>
<evidence type="ECO:0000256" key="8">
    <source>
        <dbReference type="ARBA" id="ARBA00022741"/>
    </source>
</evidence>
<evidence type="ECO:0000259" key="21">
    <source>
        <dbReference type="PROSITE" id="PS50109"/>
    </source>
</evidence>
<evidence type="ECO:0000256" key="2">
    <source>
        <dbReference type="ARBA" id="ARBA00004429"/>
    </source>
</evidence>
<feature type="transmembrane region" description="Helical" evidence="20">
    <location>
        <begin position="20"/>
        <end position="39"/>
    </location>
</feature>
<dbReference type="PROSITE" id="PS50109">
    <property type="entry name" value="HIS_KIN"/>
    <property type="match status" value="1"/>
</dbReference>
<dbReference type="SUPFAM" id="SSF47384">
    <property type="entry name" value="Homodimeric domain of signal transducing histidine kinase"/>
    <property type="match status" value="1"/>
</dbReference>
<accession>A0A1T4M9W0</accession>
<dbReference type="SMART" id="SM00073">
    <property type="entry name" value="HPT"/>
    <property type="match status" value="1"/>
</dbReference>
<feature type="transmembrane region" description="Helical" evidence="20">
    <location>
        <begin position="151"/>
        <end position="173"/>
    </location>
</feature>
<dbReference type="SMART" id="SM00448">
    <property type="entry name" value="REC"/>
    <property type="match status" value="1"/>
</dbReference>
<dbReference type="InterPro" id="IPR001789">
    <property type="entry name" value="Sig_transdc_resp-reg_receiver"/>
</dbReference>
<evidence type="ECO:0000256" key="15">
    <source>
        <dbReference type="ARBA" id="ARBA00064003"/>
    </source>
</evidence>
<dbReference type="EMBL" id="FUXP01000001">
    <property type="protein sequence ID" value="SJZ63636.1"/>
    <property type="molecule type" value="Genomic_DNA"/>
</dbReference>
<protein>
    <recommendedName>
        <fullName evidence="16">Sensory/regulatory protein RpfC</fullName>
        <ecNumber evidence="3">2.7.13.3</ecNumber>
    </recommendedName>
</protein>
<dbReference type="GO" id="GO:0005886">
    <property type="term" value="C:plasma membrane"/>
    <property type="evidence" value="ECO:0007669"/>
    <property type="project" value="UniProtKB-SubCell"/>
</dbReference>
<evidence type="ECO:0000313" key="24">
    <source>
        <dbReference type="EMBL" id="SJZ63636.1"/>
    </source>
</evidence>
<dbReference type="CDD" id="cd16922">
    <property type="entry name" value="HATPase_EvgS-ArcB-TorS-like"/>
    <property type="match status" value="1"/>
</dbReference>
<evidence type="ECO:0000256" key="1">
    <source>
        <dbReference type="ARBA" id="ARBA00000085"/>
    </source>
</evidence>
<evidence type="ECO:0000256" key="11">
    <source>
        <dbReference type="ARBA" id="ARBA00022989"/>
    </source>
</evidence>
<keyword evidence="6" id="KW-0808">Transferase</keyword>
<comment type="subunit">
    <text evidence="15">At low DSF concentrations, interacts with RpfF.</text>
</comment>
<dbReference type="InterPro" id="IPR011006">
    <property type="entry name" value="CheY-like_superfamily"/>
</dbReference>
<dbReference type="InterPro" id="IPR036890">
    <property type="entry name" value="HATPase_C_sf"/>
</dbReference>
<keyword evidence="4" id="KW-1003">Cell membrane</keyword>
<evidence type="ECO:0000256" key="20">
    <source>
        <dbReference type="SAM" id="Phobius"/>
    </source>
</evidence>
<dbReference type="SMART" id="SM00388">
    <property type="entry name" value="HisKA"/>
    <property type="match status" value="1"/>
</dbReference>
<dbReference type="SUPFAM" id="SSF47226">
    <property type="entry name" value="Histidine-containing phosphotransfer domain, HPT domain"/>
    <property type="match status" value="1"/>
</dbReference>
<keyword evidence="5 18" id="KW-0597">Phosphoprotein</keyword>
<evidence type="ECO:0000256" key="18">
    <source>
        <dbReference type="PROSITE-ProRule" id="PRU00169"/>
    </source>
</evidence>
<dbReference type="CDD" id="cd00082">
    <property type="entry name" value="HisKA"/>
    <property type="match status" value="1"/>
</dbReference>
<dbReference type="Gene3D" id="3.30.565.10">
    <property type="entry name" value="Histidine kinase-like ATPase, C-terminal domain"/>
    <property type="match status" value="1"/>
</dbReference>
<feature type="domain" description="Histidine kinase" evidence="21">
    <location>
        <begin position="193"/>
        <end position="415"/>
    </location>
</feature>
<feature type="modified residue" description="4-aspartylphosphate" evidence="18">
    <location>
        <position position="500"/>
    </location>
</feature>
<evidence type="ECO:0000259" key="22">
    <source>
        <dbReference type="PROSITE" id="PS50110"/>
    </source>
</evidence>
<dbReference type="InterPro" id="IPR036097">
    <property type="entry name" value="HisK_dim/P_sf"/>
</dbReference>
<dbReference type="InterPro" id="IPR004358">
    <property type="entry name" value="Sig_transdc_His_kin-like_C"/>
</dbReference>
<evidence type="ECO:0000256" key="14">
    <source>
        <dbReference type="ARBA" id="ARBA00023136"/>
    </source>
</evidence>
<dbReference type="PRINTS" id="PR00344">
    <property type="entry name" value="BCTRLSENSOR"/>
</dbReference>
<evidence type="ECO:0000256" key="16">
    <source>
        <dbReference type="ARBA" id="ARBA00068150"/>
    </source>
</evidence>
<keyword evidence="12" id="KW-0902">Two-component regulatory system</keyword>
<evidence type="ECO:0000256" key="17">
    <source>
        <dbReference type="PROSITE-ProRule" id="PRU00110"/>
    </source>
</evidence>
<dbReference type="InterPro" id="IPR005467">
    <property type="entry name" value="His_kinase_dom"/>
</dbReference>
<dbReference type="InterPro" id="IPR036641">
    <property type="entry name" value="HPT_dom_sf"/>
</dbReference>
<feature type="transmembrane region" description="Helical" evidence="20">
    <location>
        <begin position="91"/>
        <end position="111"/>
    </location>
</feature>
<dbReference type="Pfam" id="PF02518">
    <property type="entry name" value="HATPase_c"/>
    <property type="match status" value="1"/>
</dbReference>
<dbReference type="STRING" id="1122188.SAMN02745674_00336"/>
<dbReference type="EC" id="2.7.13.3" evidence="3"/>
<keyword evidence="10" id="KW-0067">ATP-binding</keyword>
<keyword evidence="25" id="KW-1185">Reference proteome</keyword>
<evidence type="ECO:0000256" key="6">
    <source>
        <dbReference type="ARBA" id="ARBA00022679"/>
    </source>
</evidence>
<keyword evidence="13" id="KW-0843">Virulence</keyword>
<evidence type="ECO:0000256" key="9">
    <source>
        <dbReference type="ARBA" id="ARBA00022777"/>
    </source>
</evidence>